<evidence type="ECO:0000313" key="9">
    <source>
        <dbReference type="Proteomes" id="UP000028760"/>
    </source>
</evidence>
<reference evidence="8" key="2">
    <citation type="submission" date="2025-08" db="UniProtKB">
        <authorList>
            <consortium name="Ensembl"/>
        </authorList>
    </citation>
    <scope>IDENTIFICATION</scope>
</reference>
<dbReference type="Gene3D" id="2.60.40.10">
    <property type="entry name" value="Immunoglobulins"/>
    <property type="match status" value="2"/>
</dbReference>
<evidence type="ECO:0000256" key="1">
    <source>
        <dbReference type="ARBA" id="ARBA00004370"/>
    </source>
</evidence>
<dbReference type="STRING" id="48698.ENSPFOP00000029853"/>
<keyword evidence="5" id="KW-1133">Transmembrane helix</keyword>
<keyword evidence="2 6" id="KW-0732">Signal</keyword>
<feature type="transmembrane region" description="Helical" evidence="5">
    <location>
        <begin position="204"/>
        <end position="224"/>
    </location>
</feature>
<dbReference type="PROSITE" id="PS50835">
    <property type="entry name" value="IG_LIKE"/>
    <property type="match status" value="1"/>
</dbReference>
<dbReference type="OMA" id="FLECNKE"/>
<keyword evidence="9" id="KW-1185">Reference proteome</keyword>
<accession>A0A096MEL2</accession>
<sequence length="267" mass="29196">MSAFWTVSAVLLLYFTQNSCVTARLILAKLGDSVVMHPGQTFDSISAIIWKHNMNIIVEWSGANTTCFGGFIGRCGLDKTTGSLIISSLTVEDTGHYNPEIDSKILGVIELWVIKPVPKPTVFLECNKEKSLCDLTCKANITSHFGPVMYRWEAGKDVLSRSTRLTLTKANREHSYVCMLLNPFSNSSSDVVLNPISHTGFHPAAVAVPIVLLVLTLFAVGGYVRHRKAEKKQAQTAEAAQAERTAMTLKGVVTDRTHLQHGGSALH</sequence>
<dbReference type="InterPro" id="IPR007110">
    <property type="entry name" value="Ig-like_dom"/>
</dbReference>
<dbReference type="SUPFAM" id="SSF48726">
    <property type="entry name" value="Immunoglobulin"/>
    <property type="match status" value="1"/>
</dbReference>
<dbReference type="Proteomes" id="UP000028760">
    <property type="component" value="Unassembled WGS sequence"/>
</dbReference>
<organism evidence="8 9">
    <name type="scientific">Poecilia formosa</name>
    <name type="common">Amazon molly</name>
    <name type="synonym">Limia formosa</name>
    <dbReference type="NCBI Taxonomy" id="48698"/>
    <lineage>
        <taxon>Eukaryota</taxon>
        <taxon>Metazoa</taxon>
        <taxon>Chordata</taxon>
        <taxon>Craniata</taxon>
        <taxon>Vertebrata</taxon>
        <taxon>Euteleostomi</taxon>
        <taxon>Actinopterygii</taxon>
        <taxon>Neopterygii</taxon>
        <taxon>Teleostei</taxon>
        <taxon>Neoteleostei</taxon>
        <taxon>Acanthomorphata</taxon>
        <taxon>Ovalentaria</taxon>
        <taxon>Atherinomorphae</taxon>
        <taxon>Cyprinodontiformes</taxon>
        <taxon>Poeciliidae</taxon>
        <taxon>Poeciliinae</taxon>
        <taxon>Poecilia</taxon>
    </lineage>
</organism>
<feature type="domain" description="Ig-like" evidence="7">
    <location>
        <begin position="118"/>
        <end position="194"/>
    </location>
</feature>
<dbReference type="AlphaFoldDB" id="A0A096MEL2"/>
<feature type="signal peptide" evidence="6">
    <location>
        <begin position="1"/>
        <end position="23"/>
    </location>
</feature>
<keyword evidence="4" id="KW-0325">Glycoprotein</keyword>
<dbReference type="EMBL" id="AYCK01014710">
    <property type="status" value="NOT_ANNOTATED_CDS"/>
    <property type="molecule type" value="Genomic_DNA"/>
</dbReference>
<dbReference type="InterPro" id="IPR013783">
    <property type="entry name" value="Ig-like_fold"/>
</dbReference>
<comment type="subcellular location">
    <subcellularLocation>
        <location evidence="1">Membrane</location>
    </subcellularLocation>
</comment>
<dbReference type="GeneTree" id="ENSGT00610000086518"/>
<name>A0A096MEL2_POEFO</name>
<dbReference type="GO" id="GO:0016020">
    <property type="term" value="C:membrane"/>
    <property type="evidence" value="ECO:0007669"/>
    <property type="project" value="UniProtKB-SubCell"/>
</dbReference>
<dbReference type="eggNOG" id="ENOG502SFZA">
    <property type="taxonomic scope" value="Eukaryota"/>
</dbReference>
<dbReference type="PANTHER" id="PTHR12080">
    <property type="entry name" value="SIGNALING LYMPHOCYTIC ACTIVATION MOLECULE"/>
    <property type="match status" value="1"/>
</dbReference>
<dbReference type="InterPro" id="IPR036179">
    <property type="entry name" value="Ig-like_dom_sf"/>
</dbReference>
<keyword evidence="5" id="KW-0812">Transmembrane</keyword>
<dbReference type="Ensembl" id="ENSPFOT00000030062.1">
    <property type="protein sequence ID" value="ENSPFOP00000029853.1"/>
    <property type="gene ID" value="ENSPFOG00000022142.1"/>
</dbReference>
<proteinExistence type="predicted"/>
<evidence type="ECO:0000256" key="2">
    <source>
        <dbReference type="ARBA" id="ARBA00022729"/>
    </source>
</evidence>
<protein>
    <recommendedName>
        <fullName evidence="7">Ig-like domain-containing protein</fullName>
    </recommendedName>
</protein>
<dbReference type="PANTHER" id="PTHR12080:SF125">
    <property type="entry name" value="CD48 ANTIGEN-LIKE"/>
    <property type="match status" value="1"/>
</dbReference>
<evidence type="ECO:0000259" key="7">
    <source>
        <dbReference type="PROSITE" id="PS50835"/>
    </source>
</evidence>
<feature type="chain" id="PRO_5001927895" description="Ig-like domain-containing protein" evidence="6">
    <location>
        <begin position="24"/>
        <end position="267"/>
    </location>
</feature>
<dbReference type="InterPro" id="IPR015631">
    <property type="entry name" value="CD2/SLAM_rcpt"/>
</dbReference>
<keyword evidence="3 5" id="KW-0472">Membrane</keyword>
<evidence type="ECO:0000256" key="3">
    <source>
        <dbReference type="ARBA" id="ARBA00023136"/>
    </source>
</evidence>
<reference evidence="9" key="1">
    <citation type="submission" date="2013-10" db="EMBL/GenBank/DDBJ databases">
        <authorList>
            <person name="Schartl M."/>
            <person name="Warren W."/>
        </authorList>
    </citation>
    <scope>NUCLEOTIDE SEQUENCE [LARGE SCALE GENOMIC DNA]</scope>
    <source>
        <strain evidence="9">female</strain>
    </source>
</reference>
<evidence type="ECO:0000313" key="8">
    <source>
        <dbReference type="Ensembl" id="ENSPFOP00000029853.1"/>
    </source>
</evidence>
<evidence type="ECO:0000256" key="5">
    <source>
        <dbReference type="SAM" id="Phobius"/>
    </source>
</evidence>
<reference evidence="8" key="3">
    <citation type="submission" date="2025-09" db="UniProtKB">
        <authorList>
            <consortium name="Ensembl"/>
        </authorList>
    </citation>
    <scope>IDENTIFICATION</scope>
</reference>
<evidence type="ECO:0000256" key="6">
    <source>
        <dbReference type="SAM" id="SignalP"/>
    </source>
</evidence>
<evidence type="ECO:0000256" key="4">
    <source>
        <dbReference type="ARBA" id="ARBA00023180"/>
    </source>
</evidence>